<keyword evidence="4 6" id="KW-1133">Transmembrane helix</keyword>
<name>A0A3P1SEF7_9ACTO</name>
<feature type="transmembrane region" description="Helical" evidence="6">
    <location>
        <begin position="382"/>
        <end position="403"/>
    </location>
</feature>
<feature type="transmembrane region" description="Helical" evidence="6">
    <location>
        <begin position="216"/>
        <end position="233"/>
    </location>
</feature>
<dbReference type="GO" id="GO:0008360">
    <property type="term" value="P:regulation of cell shape"/>
    <property type="evidence" value="ECO:0007669"/>
    <property type="project" value="UniProtKB-KW"/>
</dbReference>
<comment type="subcellular location">
    <subcellularLocation>
        <location evidence="1">Membrane</location>
        <topology evidence="1">Multi-pass membrane protein</topology>
    </subcellularLocation>
</comment>
<dbReference type="Proteomes" id="UP000280444">
    <property type="component" value="Unassembled WGS sequence"/>
</dbReference>
<protein>
    <submittedName>
        <fullName evidence="7">FtsW/RodA/SpoVE family cell cycle protein</fullName>
    </submittedName>
</protein>
<dbReference type="AlphaFoldDB" id="A0A3P1SEF7"/>
<keyword evidence="5 6" id="KW-0472">Membrane</keyword>
<reference evidence="7 8" key="1">
    <citation type="submission" date="2018-11" db="EMBL/GenBank/DDBJ databases">
        <title>Genomes From Bacteria Associated with the Canine Oral Cavity: a Test Case for Automated Genome-Based Taxonomic Assignment.</title>
        <authorList>
            <person name="Coil D.A."/>
            <person name="Jospin G."/>
            <person name="Darling A.E."/>
            <person name="Wallis C."/>
            <person name="Davis I.J."/>
            <person name="Harris S."/>
            <person name="Eisen J.A."/>
            <person name="Holcombe L.J."/>
            <person name="O'Flynn C."/>
        </authorList>
    </citation>
    <scope>NUCLEOTIDE SEQUENCE [LARGE SCALE GENOMIC DNA]</scope>
    <source>
        <strain evidence="7 8">OH770</strain>
    </source>
</reference>
<feature type="transmembrane region" description="Helical" evidence="6">
    <location>
        <begin position="46"/>
        <end position="67"/>
    </location>
</feature>
<dbReference type="InterPro" id="IPR001182">
    <property type="entry name" value="FtsW/RodA"/>
</dbReference>
<evidence type="ECO:0000256" key="2">
    <source>
        <dbReference type="ARBA" id="ARBA00022692"/>
    </source>
</evidence>
<evidence type="ECO:0000256" key="1">
    <source>
        <dbReference type="ARBA" id="ARBA00004141"/>
    </source>
</evidence>
<feature type="transmembrane region" description="Helical" evidence="6">
    <location>
        <begin position="340"/>
        <end position="362"/>
    </location>
</feature>
<evidence type="ECO:0000313" key="7">
    <source>
        <dbReference type="EMBL" id="RRC95414.1"/>
    </source>
</evidence>
<dbReference type="PANTHER" id="PTHR30474">
    <property type="entry name" value="CELL CYCLE PROTEIN"/>
    <property type="match status" value="1"/>
</dbReference>
<dbReference type="RefSeq" id="WP_124870066.1">
    <property type="nucleotide sequence ID" value="NZ_RQZF01000004.1"/>
</dbReference>
<dbReference type="GO" id="GO:0032153">
    <property type="term" value="C:cell division site"/>
    <property type="evidence" value="ECO:0007669"/>
    <property type="project" value="TreeGrafter"/>
</dbReference>
<evidence type="ECO:0000256" key="6">
    <source>
        <dbReference type="SAM" id="Phobius"/>
    </source>
</evidence>
<dbReference type="OrthoDB" id="9812661at2"/>
<feature type="transmembrane region" description="Helical" evidence="6">
    <location>
        <begin position="260"/>
        <end position="279"/>
    </location>
</feature>
<dbReference type="GO" id="GO:0015648">
    <property type="term" value="F:lipid-linked peptidoglycan transporter activity"/>
    <property type="evidence" value="ECO:0007669"/>
    <property type="project" value="TreeGrafter"/>
</dbReference>
<feature type="transmembrane region" description="Helical" evidence="6">
    <location>
        <begin position="239"/>
        <end position="255"/>
    </location>
</feature>
<dbReference type="PANTHER" id="PTHR30474:SF3">
    <property type="entry name" value="PEPTIDOGLYCAN GLYCOSYLTRANSFERASE RODA"/>
    <property type="match status" value="1"/>
</dbReference>
<dbReference type="EMBL" id="RQZF01000004">
    <property type="protein sequence ID" value="RRC95414.1"/>
    <property type="molecule type" value="Genomic_DNA"/>
</dbReference>
<feature type="transmembrane region" description="Helical" evidence="6">
    <location>
        <begin position="74"/>
        <end position="93"/>
    </location>
</feature>
<accession>A0A3P1SEF7</accession>
<keyword evidence="8" id="KW-1185">Reference proteome</keyword>
<evidence type="ECO:0000313" key="8">
    <source>
        <dbReference type="Proteomes" id="UP000280444"/>
    </source>
</evidence>
<feature type="transmembrane region" description="Helical" evidence="6">
    <location>
        <begin position="14"/>
        <end position="34"/>
    </location>
</feature>
<keyword evidence="3" id="KW-0133">Cell shape</keyword>
<dbReference type="GO" id="GO:0051301">
    <property type="term" value="P:cell division"/>
    <property type="evidence" value="ECO:0007669"/>
    <property type="project" value="InterPro"/>
</dbReference>
<dbReference type="GO" id="GO:0005886">
    <property type="term" value="C:plasma membrane"/>
    <property type="evidence" value="ECO:0007669"/>
    <property type="project" value="TreeGrafter"/>
</dbReference>
<feature type="transmembrane region" description="Helical" evidence="6">
    <location>
        <begin position="178"/>
        <end position="195"/>
    </location>
</feature>
<sequence>MATVSVAPARPRRVVEMLLMLIAVALGVGGYALTTINRTGEVPGNLGQHIVILIVLAVVAEVGMHILAPYADPVILPISVALTGIGLAMIYRLDMSYELLGQDTVGLNQLIYVGIAITLAAIALFFVRDHRSLRRFTFTFGVASLILLLLPVIPGLGVETYGARVWIKLGPLSAQPGEIVKITLAIFFAGYLVANRDKLAIAGRKIFGLQLPRGRDLGPIIAVWLIGIAILVFQRDLGTSLLFFGLFVAMLYVATNRVSWLIIGVALFTPAVVLAISAFPHVGVRFNIWLNAMDPEVYSAKVGSSQQLVQGIFGQASGGLTGTGWGEGYPQLVPVANSDFILSSLAEELGLTGLAAILMLYLILIERGLRAAIGVRDGFGKLLATGLSFSLALQVFVVLGGLTRVIPLTGLTAPFLAAGGSSMVSSWLTIALLVRISDAARRPSHNYTPWVSGSFLLGDAPAARKAAEGAQA</sequence>
<organism evidence="7 8">
    <name type="scientific">Schaalia canis</name>
    <dbReference type="NCBI Taxonomy" id="100469"/>
    <lineage>
        <taxon>Bacteria</taxon>
        <taxon>Bacillati</taxon>
        <taxon>Actinomycetota</taxon>
        <taxon>Actinomycetes</taxon>
        <taxon>Actinomycetales</taxon>
        <taxon>Actinomycetaceae</taxon>
        <taxon>Schaalia</taxon>
    </lineage>
</organism>
<comment type="caution">
    <text evidence="7">The sequence shown here is derived from an EMBL/GenBank/DDBJ whole genome shotgun (WGS) entry which is preliminary data.</text>
</comment>
<keyword evidence="2 6" id="KW-0812">Transmembrane</keyword>
<evidence type="ECO:0000256" key="3">
    <source>
        <dbReference type="ARBA" id="ARBA00022960"/>
    </source>
</evidence>
<evidence type="ECO:0000256" key="4">
    <source>
        <dbReference type="ARBA" id="ARBA00022989"/>
    </source>
</evidence>
<proteinExistence type="predicted"/>
<gene>
    <name evidence="7" type="ORF">EII11_05980</name>
</gene>
<feature type="transmembrane region" description="Helical" evidence="6">
    <location>
        <begin position="105"/>
        <end position="126"/>
    </location>
</feature>
<evidence type="ECO:0000256" key="5">
    <source>
        <dbReference type="ARBA" id="ARBA00023136"/>
    </source>
</evidence>
<dbReference type="Pfam" id="PF01098">
    <property type="entry name" value="FTSW_RODA_SPOVE"/>
    <property type="match status" value="1"/>
</dbReference>
<feature type="transmembrane region" description="Helical" evidence="6">
    <location>
        <begin position="415"/>
        <end position="434"/>
    </location>
</feature>
<feature type="transmembrane region" description="Helical" evidence="6">
    <location>
        <begin position="138"/>
        <end position="158"/>
    </location>
</feature>